<gene>
    <name evidence="1" type="ORF">N0F65_004556</name>
</gene>
<keyword evidence="2" id="KW-1185">Reference proteome</keyword>
<dbReference type="AlphaFoldDB" id="A0AAV2Z8Y4"/>
<name>A0AAV2Z8Y4_9STRA</name>
<accession>A0AAV2Z8Y4</accession>
<reference evidence="1" key="1">
    <citation type="submission" date="2022-11" db="EMBL/GenBank/DDBJ databases">
        <authorList>
            <person name="Morgan W.R."/>
            <person name="Tartar A."/>
        </authorList>
    </citation>
    <scope>NUCLEOTIDE SEQUENCE</scope>
    <source>
        <strain evidence="1">ARSEF 373</strain>
    </source>
</reference>
<proteinExistence type="predicted"/>
<dbReference type="Proteomes" id="UP001146120">
    <property type="component" value="Unassembled WGS sequence"/>
</dbReference>
<sequence>MGESLARSPSPEASGFDAHWHCSFSLKQWKFSTAMLPAEVGPREFDSGCGVDVVCCGLQVTSMASR</sequence>
<comment type="caution">
    <text evidence="1">The sequence shown here is derived from an EMBL/GenBank/DDBJ whole genome shotgun (WGS) entry which is preliminary data.</text>
</comment>
<evidence type="ECO:0000313" key="1">
    <source>
        <dbReference type="EMBL" id="DBA03866.1"/>
    </source>
</evidence>
<organism evidence="1 2">
    <name type="scientific">Lagenidium giganteum</name>
    <dbReference type="NCBI Taxonomy" id="4803"/>
    <lineage>
        <taxon>Eukaryota</taxon>
        <taxon>Sar</taxon>
        <taxon>Stramenopiles</taxon>
        <taxon>Oomycota</taxon>
        <taxon>Peronosporomycetes</taxon>
        <taxon>Pythiales</taxon>
        <taxon>Pythiaceae</taxon>
    </lineage>
</organism>
<dbReference type="EMBL" id="DAKRPA010000014">
    <property type="protein sequence ID" value="DBA03866.1"/>
    <property type="molecule type" value="Genomic_DNA"/>
</dbReference>
<evidence type="ECO:0000313" key="2">
    <source>
        <dbReference type="Proteomes" id="UP001146120"/>
    </source>
</evidence>
<protein>
    <submittedName>
        <fullName evidence="1">Uncharacterized protein</fullName>
    </submittedName>
</protein>
<reference evidence="1" key="2">
    <citation type="journal article" date="2023" name="Microbiol Resour">
        <title>Decontamination and Annotation of the Draft Genome Sequence of the Oomycete Lagenidium giganteum ARSEF 373.</title>
        <authorList>
            <person name="Morgan W.R."/>
            <person name="Tartar A."/>
        </authorList>
    </citation>
    <scope>NUCLEOTIDE SEQUENCE</scope>
    <source>
        <strain evidence="1">ARSEF 373</strain>
    </source>
</reference>